<comment type="subcellular location">
    <subcellularLocation>
        <location evidence="1 8">Cell membrane</location>
        <topology evidence="1 8">Multi-pass membrane protein</topology>
    </subcellularLocation>
</comment>
<dbReference type="RefSeq" id="WP_248158300.1">
    <property type="nucleotide sequence ID" value="NZ_JAKZAJ010000004.1"/>
</dbReference>
<keyword evidence="5 8" id="KW-0812">Transmembrane</keyword>
<comment type="similarity">
    <text evidence="2 8">Belongs to the 4-toluene sulfonate uptake permease (TSUP) (TC 2.A.102) family.</text>
</comment>
<evidence type="ECO:0000256" key="5">
    <source>
        <dbReference type="ARBA" id="ARBA00022692"/>
    </source>
</evidence>
<dbReference type="InterPro" id="IPR002781">
    <property type="entry name" value="TM_pro_TauE-like"/>
</dbReference>
<comment type="caution">
    <text evidence="9">The sequence shown here is derived from an EMBL/GenBank/DDBJ whole genome shotgun (WGS) entry which is preliminary data.</text>
</comment>
<keyword evidence="6 8" id="KW-1133">Transmembrane helix</keyword>
<evidence type="ECO:0000256" key="4">
    <source>
        <dbReference type="ARBA" id="ARBA00022475"/>
    </source>
</evidence>
<evidence type="ECO:0000313" key="10">
    <source>
        <dbReference type="Proteomes" id="UP001596055"/>
    </source>
</evidence>
<dbReference type="PANTHER" id="PTHR30269:SF37">
    <property type="entry name" value="MEMBRANE TRANSPORTER PROTEIN"/>
    <property type="match status" value="1"/>
</dbReference>
<accession>A0ABW0RRU6</accession>
<evidence type="ECO:0000256" key="8">
    <source>
        <dbReference type="RuleBase" id="RU363041"/>
    </source>
</evidence>
<protein>
    <recommendedName>
        <fullName evidence="8">Probable membrane transporter protein</fullName>
    </recommendedName>
</protein>
<evidence type="ECO:0000256" key="3">
    <source>
        <dbReference type="ARBA" id="ARBA00022448"/>
    </source>
</evidence>
<dbReference type="Proteomes" id="UP001596055">
    <property type="component" value="Unassembled WGS sequence"/>
</dbReference>
<keyword evidence="7 8" id="KW-0472">Membrane</keyword>
<evidence type="ECO:0000313" key="9">
    <source>
        <dbReference type="EMBL" id="MFC5546395.1"/>
    </source>
</evidence>
<feature type="transmembrane region" description="Helical" evidence="8">
    <location>
        <begin position="172"/>
        <end position="190"/>
    </location>
</feature>
<feature type="transmembrane region" description="Helical" evidence="8">
    <location>
        <begin position="139"/>
        <end position="160"/>
    </location>
</feature>
<feature type="transmembrane region" description="Helical" evidence="8">
    <location>
        <begin position="231"/>
        <end position="253"/>
    </location>
</feature>
<dbReference type="PANTHER" id="PTHR30269">
    <property type="entry name" value="TRANSMEMBRANE PROTEIN YFCA"/>
    <property type="match status" value="1"/>
</dbReference>
<gene>
    <name evidence="9" type="ORF">ACFPQA_15130</name>
</gene>
<keyword evidence="4 8" id="KW-1003">Cell membrane</keyword>
<dbReference type="Pfam" id="PF01925">
    <property type="entry name" value="TauE"/>
    <property type="match status" value="1"/>
</dbReference>
<evidence type="ECO:0000256" key="2">
    <source>
        <dbReference type="ARBA" id="ARBA00009142"/>
    </source>
</evidence>
<evidence type="ECO:0000256" key="1">
    <source>
        <dbReference type="ARBA" id="ARBA00004651"/>
    </source>
</evidence>
<organism evidence="9 10">
    <name type="scientific">Marinobacter koreensis</name>
    <dbReference type="NCBI Taxonomy" id="335974"/>
    <lineage>
        <taxon>Bacteria</taxon>
        <taxon>Pseudomonadati</taxon>
        <taxon>Pseudomonadota</taxon>
        <taxon>Gammaproteobacteria</taxon>
        <taxon>Pseudomonadales</taxon>
        <taxon>Marinobacteraceae</taxon>
        <taxon>Marinobacter</taxon>
    </lineage>
</organism>
<sequence>MTGPAIDPWVWLGGAILLAYTIEAITGFGSIVIALSLGALMLPISEMLPVLVPLNVMMSGYLTWKHHRHIDWHRLKTLILPLMLIGTVTGYLLAPWLGANSLRLLFGMLVVWFAGRELWRLSGGHEAIPHSLNASRGITLAAGITHGLFASGGPLLVHALAGIRLDKGRTRATLLTVWFTLNLTLSLLYLFDGRLVASAGHLLWYLPLLVVGVLVGEYLHQRLNETHFRRAVYGVLLVTGLLLVLRAGTFFLAP</sequence>
<feature type="transmembrane region" description="Helical" evidence="8">
    <location>
        <begin position="76"/>
        <end position="94"/>
    </location>
</feature>
<keyword evidence="10" id="KW-1185">Reference proteome</keyword>
<proteinExistence type="inferred from homology"/>
<dbReference type="InterPro" id="IPR052017">
    <property type="entry name" value="TSUP"/>
</dbReference>
<feature type="transmembrane region" description="Helical" evidence="8">
    <location>
        <begin position="202"/>
        <end position="219"/>
    </location>
</feature>
<keyword evidence="3" id="KW-0813">Transport</keyword>
<reference evidence="10" key="1">
    <citation type="journal article" date="2019" name="Int. J. Syst. Evol. Microbiol.">
        <title>The Global Catalogue of Microorganisms (GCM) 10K type strain sequencing project: providing services to taxonomists for standard genome sequencing and annotation.</title>
        <authorList>
            <consortium name="The Broad Institute Genomics Platform"/>
            <consortium name="The Broad Institute Genome Sequencing Center for Infectious Disease"/>
            <person name="Wu L."/>
            <person name="Ma J."/>
        </authorList>
    </citation>
    <scope>NUCLEOTIDE SEQUENCE [LARGE SCALE GENOMIC DNA]</scope>
    <source>
        <strain evidence="10">CGMCC 4.1799</strain>
    </source>
</reference>
<evidence type="ECO:0000256" key="7">
    <source>
        <dbReference type="ARBA" id="ARBA00023136"/>
    </source>
</evidence>
<feature type="transmembrane region" description="Helical" evidence="8">
    <location>
        <begin position="12"/>
        <end position="35"/>
    </location>
</feature>
<name>A0ABW0RRU6_9GAMM</name>
<dbReference type="EMBL" id="JBHSNL010000006">
    <property type="protein sequence ID" value="MFC5546395.1"/>
    <property type="molecule type" value="Genomic_DNA"/>
</dbReference>
<evidence type="ECO:0000256" key="6">
    <source>
        <dbReference type="ARBA" id="ARBA00022989"/>
    </source>
</evidence>